<comment type="caution">
    <text evidence="2">The sequence shown here is derived from an EMBL/GenBank/DDBJ whole genome shotgun (WGS) entry which is preliminary data.</text>
</comment>
<dbReference type="Proteomes" id="UP000818323">
    <property type="component" value="Unassembled WGS sequence"/>
</dbReference>
<organism evidence="2 3">
    <name type="scientific">Microvirga arsenatis</name>
    <dbReference type="NCBI Taxonomy" id="2692265"/>
    <lineage>
        <taxon>Bacteria</taxon>
        <taxon>Pseudomonadati</taxon>
        <taxon>Pseudomonadota</taxon>
        <taxon>Alphaproteobacteria</taxon>
        <taxon>Hyphomicrobiales</taxon>
        <taxon>Methylobacteriaceae</taxon>
        <taxon>Microvirga</taxon>
    </lineage>
</organism>
<evidence type="ECO:0000256" key="1">
    <source>
        <dbReference type="SAM" id="MobiDB-lite"/>
    </source>
</evidence>
<evidence type="ECO:0000313" key="3">
    <source>
        <dbReference type="Proteomes" id="UP000818323"/>
    </source>
</evidence>
<proteinExistence type="predicted"/>
<accession>A0ABW9YVD3</accession>
<dbReference type="EMBL" id="JAAAXJ010000003">
    <property type="protein sequence ID" value="NBJ24368.1"/>
    <property type="molecule type" value="Genomic_DNA"/>
</dbReference>
<gene>
    <name evidence="2" type="ORF">GR303_08360</name>
</gene>
<reference evidence="2 3" key="1">
    <citation type="submission" date="2020-01" db="EMBL/GenBank/DDBJ databases">
        <title>Microvirga sp. nov., an arsenate reduction bacterium isolated from Tibet hotspring sediments.</title>
        <authorList>
            <person name="Yuan C.-G."/>
        </authorList>
    </citation>
    <scope>NUCLEOTIDE SEQUENCE [LARGE SCALE GENOMIC DNA]</scope>
    <source>
        <strain evidence="2 3">SYSU G3D203</strain>
    </source>
</reference>
<dbReference type="InterPro" id="IPR009843">
    <property type="entry name" value="DUF1403"/>
</dbReference>
<feature type="compositionally biased region" description="Basic and acidic residues" evidence="1">
    <location>
        <begin position="24"/>
        <end position="36"/>
    </location>
</feature>
<keyword evidence="3" id="KW-1185">Reference proteome</keyword>
<feature type="region of interest" description="Disordered" evidence="1">
    <location>
        <begin position="179"/>
        <end position="237"/>
    </location>
</feature>
<name>A0ABW9YVD3_9HYPH</name>
<dbReference type="Pfam" id="PF07183">
    <property type="entry name" value="DUF1403"/>
    <property type="match status" value="1"/>
</dbReference>
<protein>
    <submittedName>
        <fullName evidence="2">DUF1403 family protein</fullName>
    </submittedName>
</protein>
<evidence type="ECO:0000313" key="2">
    <source>
        <dbReference type="EMBL" id="NBJ24368.1"/>
    </source>
</evidence>
<sequence>MARSGRAARCTRPRRLADAASPVGRRDLEHLTRPGDDPGPTGRLHRAWRRMAEQPTRTDATSVAHLASLLDVGIPTTEAFAVRASEPGSFPVAAAAAAAGRVIRSGAGPSREREIVAWMIADLVLAAHLGWPRPIPLLATAIRHPSLRPAGEGRWPAPDSPAWLPFFCAAYDRRRRRPMNGPGSCCAAPPSCSRSSRASGPVGARTGPPCCSPTMPSPPSVWPGSDRIAPPAVSSSA</sequence>
<feature type="region of interest" description="Disordered" evidence="1">
    <location>
        <begin position="1"/>
        <end position="43"/>
    </location>
</feature>
<feature type="compositionally biased region" description="Low complexity" evidence="1">
    <location>
        <begin position="181"/>
        <end position="200"/>
    </location>
</feature>